<feature type="signal peptide" evidence="5">
    <location>
        <begin position="1"/>
        <end position="20"/>
    </location>
</feature>
<dbReference type="PROSITE" id="PS51007">
    <property type="entry name" value="CYTC"/>
    <property type="match status" value="1"/>
</dbReference>
<dbReference type="SUPFAM" id="SSF48695">
    <property type="entry name" value="Multiheme cytochromes"/>
    <property type="match status" value="4"/>
</dbReference>
<dbReference type="InterPro" id="IPR051829">
    <property type="entry name" value="Multiheme_Cytochr_ET"/>
</dbReference>
<dbReference type="GO" id="GO:0020037">
    <property type="term" value="F:heme binding"/>
    <property type="evidence" value="ECO:0007669"/>
    <property type="project" value="InterPro"/>
</dbReference>
<dbReference type="PANTHER" id="PTHR35038:SF6">
    <property type="entry name" value="SURFACE LOCALIZED DECAHEME CYTOCHROME C LIPOPROTEIN"/>
    <property type="match status" value="1"/>
</dbReference>
<keyword evidence="4" id="KW-0349">Heme</keyword>
<dbReference type="Pfam" id="PF09699">
    <property type="entry name" value="Paired_CXXCH_1"/>
    <property type="match status" value="1"/>
</dbReference>
<dbReference type="PANTHER" id="PTHR35038">
    <property type="entry name" value="DISSIMILATORY SULFITE REDUCTASE SIRA"/>
    <property type="match status" value="1"/>
</dbReference>
<evidence type="ECO:0000256" key="3">
    <source>
        <dbReference type="ARBA" id="ARBA00023004"/>
    </source>
</evidence>
<organism evidence="7 8">
    <name type="scientific">Geobacter sulfurreducens (strain ATCC 51573 / DSM 12127 / PCA)</name>
    <dbReference type="NCBI Taxonomy" id="243231"/>
    <lineage>
        <taxon>Bacteria</taxon>
        <taxon>Pseudomonadati</taxon>
        <taxon>Thermodesulfobacteriota</taxon>
        <taxon>Desulfuromonadia</taxon>
        <taxon>Geobacterales</taxon>
        <taxon>Geobacteraceae</taxon>
        <taxon>Geobacter</taxon>
    </lineage>
</organism>
<evidence type="ECO:0000256" key="2">
    <source>
        <dbReference type="ARBA" id="ARBA00022729"/>
    </source>
</evidence>
<evidence type="ECO:0000259" key="6">
    <source>
        <dbReference type="PROSITE" id="PS51007"/>
    </source>
</evidence>
<evidence type="ECO:0000313" key="8">
    <source>
        <dbReference type="Proteomes" id="UP000000577"/>
    </source>
</evidence>
<dbReference type="EMBL" id="AE017180">
    <property type="protein sequence ID" value="AAR36276.2"/>
    <property type="molecule type" value="Genomic_DNA"/>
</dbReference>
<keyword evidence="1 4" id="KW-0479">Metal-binding</keyword>
<dbReference type="KEGG" id="gsu:GSU2884"/>
<accession>Q748W7</accession>
<dbReference type="NCBIfam" id="TIGR01905">
    <property type="entry name" value="paired_CXXCH_1"/>
    <property type="match status" value="1"/>
</dbReference>
<dbReference type="HOGENOM" id="CLU_291837_0_0_7"/>
<dbReference type="AlphaFoldDB" id="Q748W7"/>
<dbReference type="Proteomes" id="UP000000577">
    <property type="component" value="Chromosome"/>
</dbReference>
<dbReference type="GO" id="GO:0046872">
    <property type="term" value="F:metal ion binding"/>
    <property type="evidence" value="ECO:0007669"/>
    <property type="project" value="UniProtKB-KW"/>
</dbReference>
<dbReference type="STRING" id="243231.GSU2884"/>
<dbReference type="EnsemblBacteria" id="AAR36276">
    <property type="protein sequence ID" value="AAR36276"/>
    <property type="gene ID" value="GSU2884"/>
</dbReference>
<dbReference type="InParanoid" id="Q748W7"/>
<dbReference type="RefSeq" id="WP_010943513.1">
    <property type="nucleotide sequence ID" value="NC_002939.5"/>
</dbReference>
<dbReference type="Pfam" id="PF09698">
    <property type="entry name" value="GSu_C4xC__C2xCH"/>
    <property type="match status" value="2"/>
</dbReference>
<evidence type="ECO:0000256" key="1">
    <source>
        <dbReference type="ARBA" id="ARBA00022723"/>
    </source>
</evidence>
<reference evidence="7 8" key="1">
    <citation type="journal article" date="2003" name="Science">
        <title>Genome of Geobacter sulfurreducens: metal reduction in subsurface environments.</title>
        <authorList>
            <person name="Methe B.A."/>
            <person name="Nelson K.E."/>
            <person name="Eisen J.A."/>
            <person name="Paulsen I.T."/>
            <person name="Nelson W."/>
            <person name="Heidelberg J.F."/>
            <person name="Wu D."/>
            <person name="Wu M."/>
            <person name="Ward N."/>
            <person name="Beanan M.J."/>
            <person name="Dodson R.J."/>
            <person name="Madupu R."/>
            <person name="Brinkac L.M."/>
            <person name="Daugherty S.C."/>
            <person name="DeBoy R.T."/>
            <person name="Durkin A.S."/>
            <person name="Gwinn M."/>
            <person name="Kolonay J.F."/>
            <person name="Sullivan S.A."/>
            <person name="Haft D.H."/>
            <person name="Selengut J."/>
            <person name="Davidsen T.M."/>
            <person name="Zafar N."/>
            <person name="White O."/>
            <person name="Tran B."/>
            <person name="Romero C."/>
            <person name="Forberger H.A."/>
            <person name="Weidman J."/>
            <person name="Khouri H."/>
            <person name="Feldblyum T.V."/>
            <person name="Utterback T.R."/>
            <person name="Van Aken S.E."/>
            <person name="Lovley D.R."/>
            <person name="Fraser C.M."/>
        </authorList>
    </citation>
    <scope>NUCLEOTIDE SEQUENCE [LARGE SCALE GENOMIC DNA]</scope>
    <source>
        <strain evidence="8">ATCC 51573 / DSM 12127 / PCA</strain>
    </source>
</reference>
<keyword evidence="2 5" id="KW-0732">Signal</keyword>
<gene>
    <name evidence="7" type="primary">omcA</name>
    <name evidence="7" type="ordered locus">GSU2884</name>
</gene>
<dbReference type="PATRIC" id="fig|243231.5.peg.2912"/>
<name>Q748W7_GEOSL</name>
<reference evidence="7 8" key="2">
    <citation type="journal article" date="2012" name="BMC Genomics">
        <title>Comparative genomic analysis of Geobacter sulfurreducens KN400, a strain with enhanced capacity for extracellular electron transfer and electricity production.</title>
        <authorList>
            <person name="Butler J.E."/>
            <person name="Young N.D."/>
            <person name="Aklujkar M."/>
            <person name="Lovley D.R."/>
        </authorList>
    </citation>
    <scope>NUCLEOTIDE SEQUENCE [LARGE SCALE GENOMIC DNA]</scope>
    <source>
        <strain evidence="8">ATCC 51573 / DSM 12127 / PCA</strain>
    </source>
</reference>
<dbReference type="Gene3D" id="1.10.1130.10">
    <property type="entry name" value="Flavocytochrome C3, Chain A"/>
    <property type="match status" value="2"/>
</dbReference>
<keyword evidence="8" id="KW-1185">Reference proteome</keyword>
<dbReference type="GO" id="GO:0009055">
    <property type="term" value="F:electron transfer activity"/>
    <property type="evidence" value="ECO:0007669"/>
    <property type="project" value="InterPro"/>
</dbReference>
<dbReference type="NCBIfam" id="TIGR01904">
    <property type="entry name" value="GSu_C4xC__C2xCH"/>
    <property type="match status" value="2"/>
</dbReference>
<dbReference type="GO" id="GO:0016491">
    <property type="term" value="F:oxidoreductase activity"/>
    <property type="evidence" value="ECO:0000318"/>
    <property type="project" value="GO_Central"/>
</dbReference>
<dbReference type="OrthoDB" id="9810317at2"/>
<evidence type="ECO:0000256" key="4">
    <source>
        <dbReference type="PROSITE-ProRule" id="PRU00433"/>
    </source>
</evidence>
<dbReference type="InterPro" id="IPR010177">
    <property type="entry name" value="Paired_CXXCH_1"/>
</dbReference>
<proteinExistence type="predicted"/>
<sequence length="1018" mass="103156">MQAGVVALAATLVLVAAARAIDPPHGAVSGFTCSTCHSSHLSLGSTGYNNICLSCHRPGVPLGGNRPLTMNDMANPFGTYTGARRGIIYQNSHAWTGSDTVLPAGALPPLSAGLTAGATTGALSCTRCHDPHNNTYPPYLRGANDQDQLCLDCHRVRNTSDHTRGTHPVNVNYGAAAAKDPAGFHPAPVNANPANPTAAMKLANGAVLCSTCHGVHYADSNSATFDNHSGHGTLTPSAGFLLRTDLRGATAASVNICTNCHRLPNHGAKGQNIQCADCHGGHVDLADGTVPNVFLVNRYINASSSFGAVRGRMVFLQYTAAARRIYKNPAGTGICQACHPVPTGGSYPAEHALATGTAADCAACHSHGNGTGAFSAAGASCTSCHGNPPRSSATGGPDGAAAGYAVTGVSEAATPHRRHAGGGSDYGYGCAQCHQGNSHNTGTFQDVFRNTAGLVAAMAGAAPAYNSASRTCSAIYCHSDGAPRNSALTPVLALKPVPAWTNGSGTITGCASCHAAQPATNAHAAHLAKGYGCALCHAATVSDNVTISDRSRHADGVKTVSFSATNPLAAGTSWNAATASCSASRCHSSGTSGSAGAPVTTPVWTNPATGTCGSCHATSPAIAATSSQTIATGLHTTHFSAAYGVKLGTSLTACQKCHDYTTAKHVNGSVDLLASACTGCHPQGASWTVATRFACTSCHAAVPSIINGVAAPYKARYAVSGHGQPAATYAASRACESCHNPDAPHISGVSGDATRLTLPNNNTLCASCHGDAAKVPTAAKRNLATHVTAKGGAATSLCSSCHDVHGTTNLAMIRTVIGGKAISFSNLSSGFVKTVSPYDGLCQVCHTATGHFRAGQALDGHPTKNCLSCHSHQGSYAFQPVGGGACDSCHGYPPVPAGFVTGAGNYAAGKPEDYAGGGGAHVVARHVPKTASPVEGWANCTPCHGNGSLSPATHTMVLPVTPSKVTIDPSDRYKFNHALPLGGQQYSGKLLDSGANATGSCFNVRCHFKPSKKWSTTK</sequence>
<dbReference type="InterPro" id="IPR010176">
    <property type="entry name" value="C4xCH_C2xCH_motif_GEOSU"/>
</dbReference>
<feature type="chain" id="PRO_5004284858" evidence="5">
    <location>
        <begin position="21"/>
        <end position="1018"/>
    </location>
</feature>
<evidence type="ECO:0000313" key="7">
    <source>
        <dbReference type="EMBL" id="AAR36276.2"/>
    </source>
</evidence>
<feature type="domain" description="Cytochrome c" evidence="6">
    <location>
        <begin position="365"/>
        <end position="481"/>
    </location>
</feature>
<dbReference type="InterPro" id="IPR009056">
    <property type="entry name" value="Cyt_c-like_dom"/>
</dbReference>
<dbReference type="eggNOG" id="COG3880">
    <property type="taxonomic scope" value="Bacteria"/>
</dbReference>
<evidence type="ECO:0000256" key="5">
    <source>
        <dbReference type="SAM" id="SignalP"/>
    </source>
</evidence>
<keyword evidence="3 4" id="KW-0408">Iron</keyword>
<dbReference type="InterPro" id="IPR036280">
    <property type="entry name" value="Multihaem_cyt_sf"/>
</dbReference>
<protein>
    <submittedName>
        <fullName evidence="7">Cytochrome c</fullName>
    </submittedName>
</protein>